<organism evidence="4 5">
    <name type="scientific">Flectobacillus roseus</name>
    <dbReference type="NCBI Taxonomy" id="502259"/>
    <lineage>
        <taxon>Bacteria</taxon>
        <taxon>Pseudomonadati</taxon>
        <taxon>Bacteroidota</taxon>
        <taxon>Cytophagia</taxon>
        <taxon>Cytophagales</taxon>
        <taxon>Flectobacillaceae</taxon>
        <taxon>Flectobacillus</taxon>
    </lineage>
</organism>
<dbReference type="PIRSF" id="PIRSF004555">
    <property type="entry name" value="UCP004555"/>
    <property type="match status" value="1"/>
</dbReference>
<comment type="caution">
    <text evidence="4">The sequence shown here is derived from an EMBL/GenBank/DDBJ whole genome shotgun (WGS) entry which is preliminary data.</text>
</comment>
<dbReference type="EMBL" id="JASHIF010000007">
    <property type="protein sequence ID" value="MDI9859149.1"/>
    <property type="molecule type" value="Genomic_DNA"/>
</dbReference>
<comment type="function">
    <text evidence="2">Binds to DNA and alters its conformation. May be involved in regulation of gene expression, nucleoid organization and DNA protection.</text>
</comment>
<sequence>MFDMMGMLGKVKDLQAKMKEAQETLGTIVETGEAGGGMVKVTINGKKQLLNVEIDEDLLKPSDREVVQDLIVAATNIAMGNIEGKIKEHLQQATNGLLPNIPGLDLGGMFS</sequence>
<evidence type="ECO:0000256" key="1">
    <source>
        <dbReference type="ARBA" id="ARBA00023125"/>
    </source>
</evidence>
<dbReference type="PANTHER" id="PTHR33449">
    <property type="entry name" value="NUCLEOID-ASSOCIATED PROTEIN YBAB"/>
    <property type="match status" value="1"/>
</dbReference>
<dbReference type="Gene3D" id="3.30.1310.10">
    <property type="entry name" value="Nucleoid-associated protein YbaB-like domain"/>
    <property type="match status" value="1"/>
</dbReference>
<comment type="similarity">
    <text evidence="2">Belongs to the YbaB/EbfC family.</text>
</comment>
<dbReference type="InterPro" id="IPR036894">
    <property type="entry name" value="YbaB-like_sf"/>
</dbReference>
<evidence type="ECO:0000313" key="4">
    <source>
        <dbReference type="EMBL" id="MDI9859149.1"/>
    </source>
</evidence>
<dbReference type="InterPro" id="IPR004401">
    <property type="entry name" value="YbaB/EbfC"/>
</dbReference>
<evidence type="ECO:0000256" key="2">
    <source>
        <dbReference type="HAMAP-Rule" id="MF_00274"/>
    </source>
</evidence>
<accession>A0ABT6Y6Q2</accession>
<dbReference type="PANTHER" id="PTHR33449:SF1">
    <property type="entry name" value="NUCLEOID-ASSOCIATED PROTEIN YBAB"/>
    <property type="match status" value="1"/>
</dbReference>
<comment type="subcellular location">
    <subcellularLocation>
        <location evidence="2">Cytoplasm</location>
        <location evidence="2">Nucleoid</location>
    </subcellularLocation>
</comment>
<comment type="subunit">
    <text evidence="2">Homodimer.</text>
</comment>
<feature type="coiled-coil region" evidence="3">
    <location>
        <begin position="4"/>
        <end position="31"/>
    </location>
</feature>
<dbReference type="RefSeq" id="WP_095160286.1">
    <property type="nucleotide sequence ID" value="NZ_JASHIF010000007.1"/>
</dbReference>
<keyword evidence="2" id="KW-0963">Cytoplasm</keyword>
<evidence type="ECO:0000313" key="5">
    <source>
        <dbReference type="Proteomes" id="UP001236507"/>
    </source>
</evidence>
<dbReference type="SUPFAM" id="SSF82607">
    <property type="entry name" value="YbaB-like"/>
    <property type="match status" value="1"/>
</dbReference>
<proteinExistence type="inferred from homology"/>
<dbReference type="Proteomes" id="UP001236507">
    <property type="component" value="Unassembled WGS sequence"/>
</dbReference>
<keyword evidence="1 2" id="KW-0238">DNA-binding</keyword>
<reference evidence="4 5" key="1">
    <citation type="submission" date="2023-05" db="EMBL/GenBank/DDBJ databases">
        <title>Novel species of genus Flectobacillus isolated from stream in China.</title>
        <authorList>
            <person name="Lu H."/>
        </authorList>
    </citation>
    <scope>NUCLEOTIDE SEQUENCE [LARGE SCALE GENOMIC DNA]</scope>
    <source>
        <strain evidence="4 5">KCTC 42575</strain>
    </source>
</reference>
<gene>
    <name evidence="4" type="ORF">QM524_08015</name>
</gene>
<keyword evidence="5" id="KW-1185">Reference proteome</keyword>
<dbReference type="NCBIfam" id="TIGR00103">
    <property type="entry name" value="DNA_YbaB_EbfC"/>
    <property type="match status" value="1"/>
</dbReference>
<evidence type="ECO:0000256" key="3">
    <source>
        <dbReference type="SAM" id="Coils"/>
    </source>
</evidence>
<name>A0ABT6Y6Q2_9BACT</name>
<keyword evidence="3" id="KW-0175">Coiled coil</keyword>
<dbReference type="HAMAP" id="MF_00274">
    <property type="entry name" value="DNA_YbaB_EbfC"/>
    <property type="match status" value="1"/>
</dbReference>
<dbReference type="Pfam" id="PF02575">
    <property type="entry name" value="YbaB_DNA_bd"/>
    <property type="match status" value="1"/>
</dbReference>
<protein>
    <recommendedName>
        <fullName evidence="2">Nucleoid-associated protein QM524_08015</fullName>
    </recommendedName>
</protein>